<feature type="signal peptide" evidence="1">
    <location>
        <begin position="1"/>
        <end position="18"/>
    </location>
</feature>
<dbReference type="InterPro" id="IPR011333">
    <property type="entry name" value="SKP1/BTB/POZ_sf"/>
</dbReference>
<feature type="domain" description="BTB" evidence="2">
    <location>
        <begin position="40"/>
        <end position="109"/>
    </location>
</feature>
<comment type="caution">
    <text evidence="3">The sequence shown here is derived from an EMBL/GenBank/DDBJ whole genome shotgun (WGS) entry which is preliminary data.</text>
</comment>
<dbReference type="SUPFAM" id="SSF54695">
    <property type="entry name" value="POZ domain"/>
    <property type="match status" value="1"/>
</dbReference>
<reference evidence="3 4" key="1">
    <citation type="submission" date="2019-10" db="EMBL/GenBank/DDBJ databases">
        <title>Assembly and Annotation for the nematode Trichostrongylus colubriformis.</title>
        <authorList>
            <person name="Martin J."/>
        </authorList>
    </citation>
    <scope>NUCLEOTIDE SEQUENCE [LARGE SCALE GENOMIC DNA]</scope>
    <source>
        <strain evidence="3">G859</strain>
        <tissue evidence="3">Whole worm</tissue>
    </source>
</reference>
<dbReference type="AlphaFoldDB" id="A0AAN8FBM8"/>
<dbReference type="Pfam" id="PF00651">
    <property type="entry name" value="BTB"/>
    <property type="match status" value="1"/>
</dbReference>
<proteinExistence type="predicted"/>
<evidence type="ECO:0000259" key="2">
    <source>
        <dbReference type="PROSITE" id="PS50097"/>
    </source>
</evidence>
<evidence type="ECO:0000313" key="3">
    <source>
        <dbReference type="EMBL" id="KAK5975757.1"/>
    </source>
</evidence>
<sequence>VVHFLSILSIQLSSICYSAMDLKLTLENPQKTTMCRNRNADRCLKLEESAFRVHRGMLHSSPVLERLLMKGARTMLHLDYLKADQKHFTPIGLNMVIEWMYGTRIEFSTEHLTDALAAAFALEMYDMVEAVEQAVLKYQSISHSTRSRFTNDALCWFADIDF</sequence>
<name>A0AAN8FBM8_TRICO</name>
<dbReference type="EMBL" id="WIXE01012652">
    <property type="protein sequence ID" value="KAK5975757.1"/>
    <property type="molecule type" value="Genomic_DNA"/>
</dbReference>
<keyword evidence="1" id="KW-0732">Signal</keyword>
<feature type="non-terminal residue" evidence="3">
    <location>
        <position position="1"/>
    </location>
</feature>
<keyword evidence="4" id="KW-1185">Reference proteome</keyword>
<organism evidence="3 4">
    <name type="scientific">Trichostrongylus colubriformis</name>
    <name type="common">Black scour worm</name>
    <dbReference type="NCBI Taxonomy" id="6319"/>
    <lineage>
        <taxon>Eukaryota</taxon>
        <taxon>Metazoa</taxon>
        <taxon>Ecdysozoa</taxon>
        <taxon>Nematoda</taxon>
        <taxon>Chromadorea</taxon>
        <taxon>Rhabditida</taxon>
        <taxon>Rhabditina</taxon>
        <taxon>Rhabditomorpha</taxon>
        <taxon>Strongyloidea</taxon>
        <taxon>Trichostrongylidae</taxon>
        <taxon>Trichostrongylus</taxon>
    </lineage>
</organism>
<protein>
    <recommendedName>
        <fullName evidence="2">BTB domain-containing protein</fullName>
    </recommendedName>
</protein>
<evidence type="ECO:0000313" key="4">
    <source>
        <dbReference type="Proteomes" id="UP001331761"/>
    </source>
</evidence>
<feature type="chain" id="PRO_5043033749" description="BTB domain-containing protein" evidence="1">
    <location>
        <begin position="19"/>
        <end position="162"/>
    </location>
</feature>
<dbReference type="InterPro" id="IPR000210">
    <property type="entry name" value="BTB/POZ_dom"/>
</dbReference>
<dbReference type="Gene3D" id="3.30.710.10">
    <property type="entry name" value="Potassium Channel Kv1.1, Chain A"/>
    <property type="match status" value="1"/>
</dbReference>
<dbReference type="PROSITE" id="PS50097">
    <property type="entry name" value="BTB"/>
    <property type="match status" value="1"/>
</dbReference>
<dbReference type="Proteomes" id="UP001331761">
    <property type="component" value="Unassembled WGS sequence"/>
</dbReference>
<gene>
    <name evidence="3" type="ORF">GCK32_017487</name>
</gene>
<evidence type="ECO:0000256" key="1">
    <source>
        <dbReference type="SAM" id="SignalP"/>
    </source>
</evidence>
<accession>A0AAN8FBM8</accession>